<organism evidence="1">
    <name type="scientific">Trichuris suis</name>
    <name type="common">pig whipworm</name>
    <dbReference type="NCBI Taxonomy" id="68888"/>
    <lineage>
        <taxon>Eukaryota</taxon>
        <taxon>Metazoa</taxon>
        <taxon>Ecdysozoa</taxon>
        <taxon>Nematoda</taxon>
        <taxon>Enoplea</taxon>
        <taxon>Dorylaimia</taxon>
        <taxon>Trichinellida</taxon>
        <taxon>Trichuridae</taxon>
        <taxon>Trichuris</taxon>
    </lineage>
</organism>
<sequence length="124" mass="14247">MRVQRGIAQSTVEAEYVAISEATKEIKWFRQLLFDLGRDQRKPTCLLSDNQGAICLTTNPQFHRRTKHIDVRYHFIRAEQENGTITVDYISGHEQPADMLTKGLPPRLHLRCRQMIGINADLSA</sequence>
<dbReference type="AlphaFoldDB" id="A0A085MSI4"/>
<evidence type="ECO:0008006" key="2">
    <source>
        <dbReference type="Google" id="ProtNLM"/>
    </source>
</evidence>
<reference evidence="1" key="1">
    <citation type="journal article" date="2014" name="Nat. Genet.">
        <title>Genome and transcriptome of the porcine whipworm Trichuris suis.</title>
        <authorList>
            <person name="Jex A.R."/>
            <person name="Nejsum P."/>
            <person name="Schwarz E.M."/>
            <person name="Hu L."/>
            <person name="Young N.D."/>
            <person name="Hall R.S."/>
            <person name="Korhonen P.K."/>
            <person name="Liao S."/>
            <person name="Thamsborg S."/>
            <person name="Xia J."/>
            <person name="Xu P."/>
            <person name="Wang S."/>
            <person name="Scheerlinck J.P."/>
            <person name="Hofmann A."/>
            <person name="Sternberg P.W."/>
            <person name="Wang J."/>
            <person name="Gasser R.B."/>
        </authorList>
    </citation>
    <scope>NUCLEOTIDE SEQUENCE [LARGE SCALE GENOMIC DNA]</scope>
    <source>
        <strain evidence="1">DCEP-RM93F</strain>
    </source>
</reference>
<protein>
    <recommendedName>
        <fullName evidence="2">Reverse transcriptase Ty1/copia-type domain-containing protein</fullName>
    </recommendedName>
</protein>
<dbReference type="CDD" id="cd09272">
    <property type="entry name" value="RNase_HI_RT_Ty1"/>
    <property type="match status" value="1"/>
</dbReference>
<dbReference type="Proteomes" id="UP000030758">
    <property type="component" value="Unassembled WGS sequence"/>
</dbReference>
<evidence type="ECO:0000313" key="1">
    <source>
        <dbReference type="EMBL" id="KFD60180.1"/>
    </source>
</evidence>
<accession>A0A085MSI4</accession>
<gene>
    <name evidence="1" type="ORF">M514_07781</name>
</gene>
<dbReference type="PANTHER" id="PTHR11439:SF467">
    <property type="entry name" value="INTEGRASE CATALYTIC DOMAIN-CONTAINING PROTEIN"/>
    <property type="match status" value="1"/>
</dbReference>
<proteinExistence type="predicted"/>
<name>A0A085MSI4_9BILA</name>
<dbReference type="EMBL" id="KL367687">
    <property type="protein sequence ID" value="KFD60180.1"/>
    <property type="molecule type" value="Genomic_DNA"/>
</dbReference>
<dbReference type="PANTHER" id="PTHR11439">
    <property type="entry name" value="GAG-POL-RELATED RETROTRANSPOSON"/>
    <property type="match status" value="1"/>
</dbReference>